<reference evidence="2 3" key="1">
    <citation type="journal article" date="2009" name="Science">
        <title>Green evolution and dynamic adaptations revealed by genomes of the marine picoeukaryotes Micromonas.</title>
        <authorList>
            <person name="Worden A.Z."/>
            <person name="Lee J.H."/>
            <person name="Mock T."/>
            <person name="Rouze P."/>
            <person name="Simmons M.P."/>
            <person name="Aerts A.L."/>
            <person name="Allen A.E."/>
            <person name="Cuvelier M.L."/>
            <person name="Derelle E."/>
            <person name="Everett M.V."/>
            <person name="Foulon E."/>
            <person name="Grimwood J."/>
            <person name="Gundlach H."/>
            <person name="Henrissat B."/>
            <person name="Napoli C."/>
            <person name="McDonald S.M."/>
            <person name="Parker M.S."/>
            <person name="Rombauts S."/>
            <person name="Salamov A."/>
            <person name="Von Dassow P."/>
            <person name="Badger J.H."/>
            <person name="Coutinho P.M."/>
            <person name="Demir E."/>
            <person name="Dubchak I."/>
            <person name="Gentemann C."/>
            <person name="Eikrem W."/>
            <person name="Gready J.E."/>
            <person name="John U."/>
            <person name="Lanier W."/>
            <person name="Lindquist E.A."/>
            <person name="Lucas S."/>
            <person name="Mayer K.F."/>
            <person name="Moreau H."/>
            <person name="Not F."/>
            <person name="Otillar R."/>
            <person name="Panaud O."/>
            <person name="Pangilinan J."/>
            <person name="Paulsen I."/>
            <person name="Piegu B."/>
            <person name="Poliakov A."/>
            <person name="Robbens S."/>
            <person name="Schmutz J."/>
            <person name="Toulza E."/>
            <person name="Wyss T."/>
            <person name="Zelensky A."/>
            <person name="Zhou K."/>
            <person name="Armbrust E.V."/>
            <person name="Bhattacharya D."/>
            <person name="Goodenough U.W."/>
            <person name="Van de Peer Y."/>
            <person name="Grigoriev I.V."/>
        </authorList>
    </citation>
    <scope>NUCLEOTIDE SEQUENCE [LARGE SCALE GENOMIC DNA]</scope>
    <source>
        <strain evidence="3">RCC299 / NOUM17</strain>
    </source>
</reference>
<evidence type="ECO:0000313" key="2">
    <source>
        <dbReference type="EMBL" id="ACO63232.1"/>
    </source>
</evidence>
<dbReference type="AlphaFoldDB" id="C1E543"/>
<dbReference type="EMBL" id="CP001325">
    <property type="protein sequence ID" value="ACO63232.1"/>
    <property type="molecule type" value="Genomic_DNA"/>
</dbReference>
<accession>C1E543</accession>
<gene>
    <name evidence="2" type="ORF">MICPUN_58260</name>
</gene>
<protein>
    <submittedName>
        <fullName evidence="2">Uncharacterized protein</fullName>
    </submittedName>
</protein>
<dbReference type="Proteomes" id="UP000002009">
    <property type="component" value="Chromosome 4"/>
</dbReference>
<sequence>MRVIVRRSSDNRAVRRSTAPPGRSLSGSTRPHPASTSVAQQGGPGTRHLAFRLLPYTSLEVA</sequence>
<feature type="compositionally biased region" description="Polar residues" evidence="1">
    <location>
        <begin position="25"/>
        <end position="40"/>
    </location>
</feature>
<organism evidence="2 3">
    <name type="scientific">Micromonas commoda (strain RCC299 / NOUM17 / CCMP2709)</name>
    <name type="common">Picoplanktonic green alga</name>
    <dbReference type="NCBI Taxonomy" id="296587"/>
    <lineage>
        <taxon>Eukaryota</taxon>
        <taxon>Viridiplantae</taxon>
        <taxon>Chlorophyta</taxon>
        <taxon>Mamiellophyceae</taxon>
        <taxon>Mamiellales</taxon>
        <taxon>Mamiellaceae</taxon>
        <taxon>Micromonas</taxon>
    </lineage>
</organism>
<dbReference type="RefSeq" id="XP_002501974.1">
    <property type="nucleotide sequence ID" value="XM_002501928.1"/>
</dbReference>
<dbReference type="InParanoid" id="C1E543"/>
<name>C1E543_MICCC</name>
<keyword evidence="3" id="KW-1185">Reference proteome</keyword>
<dbReference type="KEGG" id="mis:MICPUN_58260"/>
<evidence type="ECO:0000313" key="3">
    <source>
        <dbReference type="Proteomes" id="UP000002009"/>
    </source>
</evidence>
<dbReference type="GeneID" id="8243259"/>
<feature type="region of interest" description="Disordered" evidence="1">
    <location>
        <begin position="1"/>
        <end position="46"/>
    </location>
</feature>
<proteinExistence type="predicted"/>
<evidence type="ECO:0000256" key="1">
    <source>
        <dbReference type="SAM" id="MobiDB-lite"/>
    </source>
</evidence>